<reference evidence="1" key="1">
    <citation type="submission" date="2020-09" db="EMBL/GenBank/DDBJ databases">
        <title>A novel bacterium of genus Neiella, isolated from South China Sea.</title>
        <authorList>
            <person name="Huang H."/>
            <person name="Mo K."/>
            <person name="Hu Y."/>
        </authorList>
    </citation>
    <scope>NUCLEOTIDE SEQUENCE</scope>
    <source>
        <strain evidence="1">HB171785</strain>
    </source>
</reference>
<gene>
    <name evidence="1" type="ORF">IC617_13885</name>
</gene>
<proteinExistence type="predicted"/>
<organism evidence="1 2">
    <name type="scientific">Neiella litorisoli</name>
    <dbReference type="NCBI Taxonomy" id="2771431"/>
    <lineage>
        <taxon>Bacteria</taxon>
        <taxon>Pseudomonadati</taxon>
        <taxon>Pseudomonadota</taxon>
        <taxon>Gammaproteobacteria</taxon>
        <taxon>Alteromonadales</taxon>
        <taxon>Echinimonadaceae</taxon>
        <taxon>Neiella</taxon>
    </lineage>
</organism>
<name>A0A8J6QVI0_9GAMM</name>
<dbReference type="EMBL" id="JACXAF010000019">
    <property type="protein sequence ID" value="MBD1390523.1"/>
    <property type="molecule type" value="Genomic_DNA"/>
</dbReference>
<accession>A0A8J6QVI0</accession>
<sequence length="216" mass="23187">MDNTSTKSSSNAFGRRKFLKKTSIGVALSTIPAKSIWASGNGNLIGSIQASAGSGWSPCGIALYSHGGWKNHYSSYSDAVLFGDAFPSGFVVTKDGDTIGLDDKFVYEKAKGHNPEQYVDQLRNATLTEVMGAESLIVNVFVQICAIYLNAKYHVEAPELDIEFPVYGPGKPFESLAALASWLLLNSLDIEGQPNTKFGKALSELIDNNHAPSTCS</sequence>
<protein>
    <submittedName>
        <fullName evidence="1">Uncharacterized protein</fullName>
    </submittedName>
</protein>
<dbReference type="AlphaFoldDB" id="A0A8J6QVI0"/>
<keyword evidence="2" id="KW-1185">Reference proteome</keyword>
<dbReference type="Proteomes" id="UP000638014">
    <property type="component" value="Unassembled WGS sequence"/>
</dbReference>
<comment type="caution">
    <text evidence="1">The sequence shown here is derived from an EMBL/GenBank/DDBJ whole genome shotgun (WGS) entry which is preliminary data.</text>
</comment>
<dbReference type="RefSeq" id="WP_191145593.1">
    <property type="nucleotide sequence ID" value="NZ_JACXAF010000019.1"/>
</dbReference>
<evidence type="ECO:0000313" key="1">
    <source>
        <dbReference type="EMBL" id="MBD1390523.1"/>
    </source>
</evidence>
<evidence type="ECO:0000313" key="2">
    <source>
        <dbReference type="Proteomes" id="UP000638014"/>
    </source>
</evidence>